<accession>A0A1I6FPW2</accession>
<evidence type="ECO:0000313" key="1">
    <source>
        <dbReference type="EMBL" id="SFR31993.1"/>
    </source>
</evidence>
<protein>
    <submittedName>
        <fullName evidence="1">Uncharacterized protein</fullName>
    </submittedName>
</protein>
<feature type="non-terminal residue" evidence="1">
    <location>
        <position position="1"/>
    </location>
</feature>
<keyword evidence="2" id="KW-1185">Reference proteome</keyword>
<proteinExistence type="predicted"/>
<dbReference type="Proteomes" id="UP000199658">
    <property type="component" value="Unassembled WGS sequence"/>
</dbReference>
<evidence type="ECO:0000313" key="2">
    <source>
        <dbReference type="Proteomes" id="UP000199658"/>
    </source>
</evidence>
<sequence length="78" mass="8683">ALEVRTKDAMPMDWAITQFNLCILHLALFDQTNAPAHLDTAQAHLDNAVEIFTRAGASHYLNSCATQQTEITTRRDAL</sequence>
<reference evidence="2" key="1">
    <citation type="submission" date="2016-10" db="EMBL/GenBank/DDBJ databases">
        <authorList>
            <person name="Varghese N."/>
            <person name="Submissions S."/>
        </authorList>
    </citation>
    <scope>NUCLEOTIDE SEQUENCE [LARGE SCALE GENOMIC DNA]</scope>
    <source>
        <strain evidence="2">DSM 26921</strain>
    </source>
</reference>
<dbReference type="RefSeq" id="WP_217642966.1">
    <property type="nucleotide sequence ID" value="NZ_FOYO01000001.1"/>
</dbReference>
<name>A0A1I6FPW2_9RHOB</name>
<organism evidence="1 2">
    <name type="scientific">Litoreibacter janthinus</name>
    <dbReference type="NCBI Taxonomy" id="670154"/>
    <lineage>
        <taxon>Bacteria</taxon>
        <taxon>Pseudomonadati</taxon>
        <taxon>Pseudomonadota</taxon>
        <taxon>Alphaproteobacteria</taxon>
        <taxon>Rhodobacterales</taxon>
        <taxon>Roseobacteraceae</taxon>
        <taxon>Litoreibacter</taxon>
    </lineage>
</organism>
<gene>
    <name evidence="1" type="ORF">SAMN04488002_0046</name>
</gene>
<dbReference type="EMBL" id="FOYO01000001">
    <property type="protein sequence ID" value="SFR31993.1"/>
    <property type="molecule type" value="Genomic_DNA"/>
</dbReference>
<dbReference type="AlphaFoldDB" id="A0A1I6FPW2"/>